<proteinExistence type="predicted"/>
<comment type="caution">
    <text evidence="2">The sequence shown here is derived from an EMBL/GenBank/DDBJ whole genome shotgun (WGS) entry which is preliminary data.</text>
</comment>
<keyword evidence="3" id="KW-1185">Reference proteome</keyword>
<evidence type="ECO:0000256" key="1">
    <source>
        <dbReference type="SAM" id="MobiDB-lite"/>
    </source>
</evidence>
<gene>
    <name evidence="2" type="ORF">H5410_047846</name>
</gene>
<feature type="region of interest" description="Disordered" evidence="1">
    <location>
        <begin position="1"/>
        <end position="26"/>
    </location>
</feature>
<dbReference type="EMBL" id="JACXVP010000009">
    <property type="protein sequence ID" value="KAG5587412.1"/>
    <property type="molecule type" value="Genomic_DNA"/>
</dbReference>
<protein>
    <submittedName>
        <fullName evidence="2">Uncharacterized protein</fullName>
    </submittedName>
</protein>
<reference evidence="2 3" key="1">
    <citation type="submission" date="2020-09" db="EMBL/GenBank/DDBJ databases">
        <title>De no assembly of potato wild relative species, Solanum commersonii.</title>
        <authorList>
            <person name="Cho K."/>
        </authorList>
    </citation>
    <scope>NUCLEOTIDE SEQUENCE [LARGE SCALE GENOMIC DNA]</scope>
    <source>
        <strain evidence="2">LZ3.2</strain>
        <tissue evidence="2">Leaf</tissue>
    </source>
</reference>
<sequence length="100" mass="11573">MYQKSSLGKNPTRRSSERISEGDPNRLKLQKVNGEELFQEGVEVDTWRIAHLVADGRLTPPIFPKAEILEEYKCDFQKMKNEFLVLVYLRASSSESSYTF</sequence>
<organism evidence="2 3">
    <name type="scientific">Solanum commersonii</name>
    <name type="common">Commerson's wild potato</name>
    <name type="synonym">Commerson's nightshade</name>
    <dbReference type="NCBI Taxonomy" id="4109"/>
    <lineage>
        <taxon>Eukaryota</taxon>
        <taxon>Viridiplantae</taxon>
        <taxon>Streptophyta</taxon>
        <taxon>Embryophyta</taxon>
        <taxon>Tracheophyta</taxon>
        <taxon>Spermatophyta</taxon>
        <taxon>Magnoliopsida</taxon>
        <taxon>eudicotyledons</taxon>
        <taxon>Gunneridae</taxon>
        <taxon>Pentapetalae</taxon>
        <taxon>asterids</taxon>
        <taxon>lamiids</taxon>
        <taxon>Solanales</taxon>
        <taxon>Solanaceae</taxon>
        <taxon>Solanoideae</taxon>
        <taxon>Solaneae</taxon>
        <taxon>Solanum</taxon>
    </lineage>
</organism>
<name>A0A9J5XJG1_SOLCO</name>
<evidence type="ECO:0000313" key="3">
    <source>
        <dbReference type="Proteomes" id="UP000824120"/>
    </source>
</evidence>
<dbReference type="Proteomes" id="UP000824120">
    <property type="component" value="Chromosome 9"/>
</dbReference>
<dbReference type="AlphaFoldDB" id="A0A9J5XJG1"/>
<feature type="compositionally biased region" description="Basic and acidic residues" evidence="1">
    <location>
        <begin position="14"/>
        <end position="26"/>
    </location>
</feature>
<accession>A0A9J5XJG1</accession>
<evidence type="ECO:0000313" key="2">
    <source>
        <dbReference type="EMBL" id="KAG5587412.1"/>
    </source>
</evidence>